<dbReference type="SUPFAM" id="SSF109604">
    <property type="entry name" value="HD-domain/PDEase-like"/>
    <property type="match status" value="1"/>
</dbReference>
<dbReference type="NCBIfam" id="TIGR00277">
    <property type="entry name" value="HDIG"/>
    <property type="match status" value="1"/>
</dbReference>
<dbReference type="SMART" id="SM00471">
    <property type="entry name" value="HDc"/>
    <property type="match status" value="1"/>
</dbReference>
<dbReference type="AlphaFoldDB" id="A0A0D1UXC8"/>
<organism evidence="2 4">
    <name type="scientific">Aneurinibacillus migulanus</name>
    <name type="common">Bacillus migulanus</name>
    <dbReference type="NCBI Taxonomy" id="47500"/>
    <lineage>
        <taxon>Bacteria</taxon>
        <taxon>Bacillati</taxon>
        <taxon>Bacillota</taxon>
        <taxon>Bacilli</taxon>
        <taxon>Bacillales</taxon>
        <taxon>Paenibacillaceae</taxon>
        <taxon>Aneurinibacillus group</taxon>
        <taxon>Aneurinibacillus</taxon>
    </lineage>
</organism>
<dbReference type="RefSeq" id="WP_043067768.1">
    <property type="nucleotide sequence ID" value="NZ_BJOA01000218.1"/>
</dbReference>
<dbReference type="PANTHER" id="PTHR43155:SF2">
    <property type="entry name" value="CYCLIC DI-GMP PHOSPHODIESTERASE PA4108"/>
    <property type="match status" value="1"/>
</dbReference>
<dbReference type="InterPro" id="IPR006675">
    <property type="entry name" value="HDIG_dom"/>
</dbReference>
<dbReference type="Gene3D" id="1.10.3210.10">
    <property type="entry name" value="Hypothetical protein af1432"/>
    <property type="match status" value="1"/>
</dbReference>
<proteinExistence type="predicted"/>
<dbReference type="GeneID" id="42307955"/>
<dbReference type="EMBL" id="FNED01000001">
    <property type="protein sequence ID" value="SDH95239.1"/>
    <property type="molecule type" value="Genomic_DNA"/>
</dbReference>
<evidence type="ECO:0000313" key="4">
    <source>
        <dbReference type="Proteomes" id="UP000037269"/>
    </source>
</evidence>
<dbReference type="PROSITE" id="PS51832">
    <property type="entry name" value="HD_GYP"/>
    <property type="match status" value="1"/>
</dbReference>
<sequence>MLNAYQQVMRLIYRHDSLTFLHIKRVAVLMERFASYMGLTSEECYIAKLGGFLHDIGKLELAPEVLHKRGKLTEKEIKHIKKHPVFGYHILKHYHIDKRIVEMTRWHHECFDGGGYPDKLCGTEAPLLCRMMAIVDAWEAMTGKRLYRSPLSHEKALAELQNGKGTQFDPELVEHFVAMISSMHVRFPKRSVTSSVPLTIPKP</sequence>
<dbReference type="PATRIC" id="fig|47500.8.peg.3071"/>
<dbReference type="InterPro" id="IPR037522">
    <property type="entry name" value="HD_GYP_dom"/>
</dbReference>
<protein>
    <submittedName>
        <fullName evidence="3">HDIG domain-containing protein</fullName>
    </submittedName>
</protein>
<dbReference type="PANTHER" id="PTHR43155">
    <property type="entry name" value="CYCLIC DI-GMP PHOSPHODIESTERASE PA4108-RELATED"/>
    <property type="match status" value="1"/>
</dbReference>
<dbReference type="CDD" id="cd00077">
    <property type="entry name" value="HDc"/>
    <property type="match status" value="1"/>
</dbReference>
<reference evidence="2 4" key="1">
    <citation type="submission" date="2015-07" db="EMBL/GenBank/DDBJ databases">
        <title>Fjat-14205 dsm 2895.</title>
        <authorList>
            <person name="Liu B."/>
            <person name="Wang J."/>
            <person name="Zhu Y."/>
            <person name="Liu G."/>
            <person name="Chen Q."/>
            <person name="Chen Z."/>
            <person name="Lan J."/>
            <person name="Che J."/>
            <person name="Ge C."/>
            <person name="Shi H."/>
            <person name="Pan Z."/>
            <person name="Liu X."/>
        </authorList>
    </citation>
    <scope>NUCLEOTIDE SEQUENCE [LARGE SCALE GENOMIC DNA]</scope>
    <source>
        <strain evidence="2 4">DSM 2895</strain>
    </source>
</reference>
<dbReference type="Pfam" id="PF13487">
    <property type="entry name" value="HD_5"/>
    <property type="match status" value="1"/>
</dbReference>
<dbReference type="OrthoDB" id="9759601at2"/>
<feature type="domain" description="HD-GYP" evidence="1">
    <location>
        <begin position="1"/>
        <end position="192"/>
    </location>
</feature>
<dbReference type="Proteomes" id="UP000037269">
    <property type="component" value="Unassembled WGS sequence"/>
</dbReference>
<reference evidence="3 5" key="2">
    <citation type="submission" date="2016-10" db="EMBL/GenBank/DDBJ databases">
        <authorList>
            <person name="de Groot N.N."/>
        </authorList>
    </citation>
    <scope>NUCLEOTIDE SEQUENCE [LARGE SCALE GENOMIC DNA]</scope>
    <source>
        <strain evidence="3 5">DSM 2895</strain>
    </source>
</reference>
<dbReference type="Proteomes" id="UP000182836">
    <property type="component" value="Unassembled WGS sequence"/>
</dbReference>
<evidence type="ECO:0000313" key="5">
    <source>
        <dbReference type="Proteomes" id="UP000182836"/>
    </source>
</evidence>
<evidence type="ECO:0000313" key="3">
    <source>
        <dbReference type="EMBL" id="SDH95239.1"/>
    </source>
</evidence>
<evidence type="ECO:0000313" key="2">
    <source>
        <dbReference type="EMBL" id="KON97835.1"/>
    </source>
</evidence>
<name>A0A0D1UXC8_ANEMI</name>
<keyword evidence="4" id="KW-1185">Reference proteome</keyword>
<evidence type="ECO:0000259" key="1">
    <source>
        <dbReference type="PROSITE" id="PS51832"/>
    </source>
</evidence>
<dbReference type="STRING" id="47500.AF333_22780"/>
<accession>A0A0D1UXC8</accession>
<dbReference type="EMBL" id="LGUG01000004">
    <property type="protein sequence ID" value="KON97835.1"/>
    <property type="molecule type" value="Genomic_DNA"/>
</dbReference>
<gene>
    <name evidence="2" type="ORF">AF333_22780</name>
    <name evidence="3" type="ORF">SAMN04487909_10123</name>
</gene>
<dbReference type="InterPro" id="IPR003607">
    <property type="entry name" value="HD/PDEase_dom"/>
</dbReference>